<dbReference type="PANTHER" id="PTHR12668">
    <property type="entry name" value="TRANSMEMBRANE PROTEIN 14, 15"/>
    <property type="match status" value="1"/>
</dbReference>
<dbReference type="EMBL" id="JSAN01000065">
    <property type="protein sequence ID" value="KIC72016.1"/>
    <property type="molecule type" value="Genomic_DNA"/>
</dbReference>
<dbReference type="AlphaFoldDB" id="A0A0C1JN93"/>
<gene>
    <name evidence="6" type="ORF">DB44_CS00180</name>
</gene>
<feature type="transmembrane region" description="Helical" evidence="5">
    <location>
        <begin position="7"/>
        <end position="26"/>
    </location>
</feature>
<dbReference type="GO" id="GO:0016020">
    <property type="term" value="C:membrane"/>
    <property type="evidence" value="ECO:0007669"/>
    <property type="project" value="UniProtKB-SubCell"/>
</dbReference>
<comment type="caution">
    <text evidence="6">The sequence shown here is derived from an EMBL/GenBank/DDBJ whole genome shotgun (WGS) entry which is preliminary data.</text>
</comment>
<dbReference type="Gene3D" id="1.10.10.1740">
    <property type="entry name" value="Transmembrane protein 14-like"/>
    <property type="match status" value="1"/>
</dbReference>
<evidence type="ECO:0000313" key="7">
    <source>
        <dbReference type="Proteomes" id="UP000031465"/>
    </source>
</evidence>
<evidence type="ECO:0000256" key="4">
    <source>
        <dbReference type="ARBA" id="ARBA00023136"/>
    </source>
</evidence>
<dbReference type="InterPro" id="IPR005349">
    <property type="entry name" value="TMEM14"/>
</dbReference>
<evidence type="ECO:0000256" key="2">
    <source>
        <dbReference type="ARBA" id="ARBA00022692"/>
    </source>
</evidence>
<keyword evidence="2 5" id="KW-0812">Transmembrane</keyword>
<organism evidence="6 7">
    <name type="scientific">Candidatus Protochlamydia amoebophila</name>
    <dbReference type="NCBI Taxonomy" id="362787"/>
    <lineage>
        <taxon>Bacteria</taxon>
        <taxon>Pseudomonadati</taxon>
        <taxon>Chlamydiota</taxon>
        <taxon>Chlamydiia</taxon>
        <taxon>Parachlamydiales</taxon>
        <taxon>Parachlamydiaceae</taxon>
        <taxon>Candidatus Protochlamydia</taxon>
    </lineage>
</organism>
<evidence type="ECO:0000256" key="3">
    <source>
        <dbReference type="ARBA" id="ARBA00022989"/>
    </source>
</evidence>
<name>A0A0C1JN93_9BACT</name>
<accession>A0A0C1JN93</accession>
<dbReference type="PATRIC" id="fig|362787.3.peg.1054"/>
<reference evidence="6 7" key="1">
    <citation type="journal article" date="2014" name="Mol. Biol. Evol.">
        <title>Massive expansion of Ubiquitination-related gene families within the Chlamydiae.</title>
        <authorList>
            <person name="Domman D."/>
            <person name="Collingro A."/>
            <person name="Lagkouvardos I."/>
            <person name="Gehre L."/>
            <person name="Weinmaier T."/>
            <person name="Rattei T."/>
            <person name="Subtil A."/>
            <person name="Horn M."/>
        </authorList>
    </citation>
    <scope>NUCLEOTIDE SEQUENCE [LARGE SCALE GENOMIC DNA]</scope>
    <source>
        <strain evidence="6 7">EI2</strain>
    </source>
</reference>
<dbReference type="PANTHER" id="PTHR12668:SF43">
    <property type="entry name" value="TRANSMEMBRANE PROTEIN 14 HOMOLOG"/>
    <property type="match status" value="1"/>
</dbReference>
<evidence type="ECO:0000256" key="1">
    <source>
        <dbReference type="ARBA" id="ARBA00004370"/>
    </source>
</evidence>
<comment type="subcellular location">
    <subcellularLocation>
        <location evidence="1">Membrane</location>
    </subcellularLocation>
</comment>
<dbReference type="RefSeq" id="WP_011175530.1">
    <property type="nucleotide sequence ID" value="NZ_JSAN01000065.1"/>
</dbReference>
<evidence type="ECO:0000313" key="6">
    <source>
        <dbReference type="EMBL" id="KIC72016.1"/>
    </source>
</evidence>
<sequence length="112" mass="12020">MQGLPKVIWIYAIIVLIGGIVGHAVANSLASLIASSITAAILLGCGYLVHKGQSWGYYGTLLIAGLLLAFFGYRFSLSYKFMPAGLMLVLTTALLAYLLTNLKAFCCRENSL</sequence>
<feature type="transmembrane region" description="Helical" evidence="5">
    <location>
        <begin position="56"/>
        <end position="75"/>
    </location>
</feature>
<dbReference type="Pfam" id="PF03647">
    <property type="entry name" value="Tmemb_14"/>
    <property type="match status" value="1"/>
</dbReference>
<proteinExistence type="predicted"/>
<feature type="transmembrane region" description="Helical" evidence="5">
    <location>
        <begin position="32"/>
        <end position="49"/>
    </location>
</feature>
<protein>
    <submittedName>
        <fullName evidence="6">Uncharacterized protein</fullName>
    </submittedName>
</protein>
<dbReference type="OMA" id="ASITWIY"/>
<feature type="transmembrane region" description="Helical" evidence="5">
    <location>
        <begin position="81"/>
        <end position="99"/>
    </location>
</feature>
<dbReference type="Proteomes" id="UP000031465">
    <property type="component" value="Unassembled WGS sequence"/>
</dbReference>
<evidence type="ECO:0000256" key="5">
    <source>
        <dbReference type="SAM" id="Phobius"/>
    </source>
</evidence>
<keyword evidence="4 5" id="KW-0472">Membrane</keyword>
<keyword evidence="3 5" id="KW-1133">Transmembrane helix</keyword>
<dbReference type="InterPro" id="IPR044890">
    <property type="entry name" value="TMEM14_sf"/>
</dbReference>